<dbReference type="SMART" id="SM00516">
    <property type="entry name" value="SEC14"/>
    <property type="match status" value="1"/>
</dbReference>
<evidence type="ECO:0000313" key="3">
    <source>
        <dbReference type="Proteomes" id="UP000053562"/>
    </source>
</evidence>
<dbReference type="InterPro" id="IPR036273">
    <property type="entry name" value="CRAL/TRIO_N_dom_sf"/>
</dbReference>
<dbReference type="Gene3D" id="3.40.525.10">
    <property type="entry name" value="CRAL-TRIO lipid binding domain"/>
    <property type="match status" value="1"/>
</dbReference>
<dbReference type="InterPro" id="IPR001251">
    <property type="entry name" value="CRAL-TRIO_dom"/>
</dbReference>
<accession>A0A0J9SBT9</accession>
<dbReference type="EMBL" id="KQ234286">
    <property type="protein sequence ID" value="KMZ80380.1"/>
    <property type="molecule type" value="Genomic_DNA"/>
</dbReference>
<organism evidence="2 3">
    <name type="scientific">Plasmodium vivax India VII</name>
    <dbReference type="NCBI Taxonomy" id="1077284"/>
    <lineage>
        <taxon>Eukaryota</taxon>
        <taxon>Sar</taxon>
        <taxon>Alveolata</taxon>
        <taxon>Apicomplexa</taxon>
        <taxon>Aconoidasida</taxon>
        <taxon>Haemosporida</taxon>
        <taxon>Plasmodiidae</taxon>
        <taxon>Plasmodium</taxon>
        <taxon>Plasmodium (Plasmodium)</taxon>
    </lineage>
</organism>
<gene>
    <name evidence="2" type="ORF">PVIIG_06018</name>
</gene>
<dbReference type="InterPro" id="IPR011074">
    <property type="entry name" value="CRAL/TRIO_N_dom"/>
</dbReference>
<dbReference type="InterPro" id="IPR036865">
    <property type="entry name" value="CRAL-TRIO_dom_sf"/>
</dbReference>
<dbReference type="Pfam" id="PF00650">
    <property type="entry name" value="CRAL_TRIO"/>
    <property type="match status" value="1"/>
</dbReference>
<dbReference type="CDD" id="cd00170">
    <property type="entry name" value="SEC14"/>
    <property type="match status" value="1"/>
</dbReference>
<sequence>MRNNTVVTEYISHKALMYEPTQEEIKFQHKNQLKSLRYIFCGKELDDFEKEKIQELKDLVNNLKKKEKEGQGGETYESAFKSTIFADDNYVLRFLQGNEFNFEKCYYDMLRHLEWRDENLPVKYEDVEDMLKKGYIYVHGRDKQMHPIIIINCKNFISASAKDVLKVAYYWMEFIISELFIEGKIEQWRVIIDLSSCGVLNIPIGTLKDISKCLSCNYRSRLSKMLVLSAPLFVTGMWHMLKSIIPVVTQQKITISSAEIDKRLLEQVDLDQLEKKFGGTCENVTVFTKPIMP</sequence>
<evidence type="ECO:0000313" key="2">
    <source>
        <dbReference type="EMBL" id="KMZ80380.1"/>
    </source>
</evidence>
<dbReference type="SUPFAM" id="SSF46938">
    <property type="entry name" value="CRAL/TRIO N-terminal domain"/>
    <property type="match status" value="1"/>
</dbReference>
<dbReference type="SUPFAM" id="SSF52087">
    <property type="entry name" value="CRAL/TRIO domain"/>
    <property type="match status" value="1"/>
</dbReference>
<dbReference type="AlphaFoldDB" id="A0A0J9SBT9"/>
<evidence type="ECO:0000259" key="1">
    <source>
        <dbReference type="PROSITE" id="PS50191"/>
    </source>
</evidence>
<dbReference type="OrthoDB" id="75724at2759"/>
<dbReference type="SMART" id="SM01100">
    <property type="entry name" value="CRAL_TRIO_N"/>
    <property type="match status" value="1"/>
</dbReference>
<proteinExistence type="predicted"/>
<reference evidence="2 3" key="1">
    <citation type="submission" date="2011-08" db="EMBL/GenBank/DDBJ databases">
        <title>The Genome Sequence of Plasmodium vivax India VII.</title>
        <authorList>
            <consortium name="The Broad Institute Genome Sequencing Platform"/>
            <consortium name="The Broad Institute Genome Sequencing Center for Infectious Disease"/>
            <person name="Neafsey D."/>
            <person name="Carlton J."/>
            <person name="Barnwell J."/>
            <person name="Collins W."/>
            <person name="Escalante A."/>
            <person name="Mullikin J."/>
            <person name="Saul A."/>
            <person name="Guigo R."/>
            <person name="Camara F."/>
            <person name="Young S.K."/>
            <person name="Zeng Q."/>
            <person name="Gargeya S."/>
            <person name="Fitzgerald M."/>
            <person name="Haas B."/>
            <person name="Abouelleil A."/>
            <person name="Alvarado L."/>
            <person name="Arachchi H.M."/>
            <person name="Berlin A."/>
            <person name="Brown A."/>
            <person name="Chapman S.B."/>
            <person name="Chen Z."/>
            <person name="Dunbar C."/>
            <person name="Freedman E."/>
            <person name="Gearin G."/>
            <person name="Gellesch M."/>
            <person name="Goldberg J."/>
            <person name="Griggs A."/>
            <person name="Gujja S."/>
            <person name="Heiman D."/>
            <person name="Howarth C."/>
            <person name="Larson L."/>
            <person name="Lui A."/>
            <person name="MacDonald P.J.P."/>
            <person name="Montmayeur A."/>
            <person name="Murphy C."/>
            <person name="Neiman D."/>
            <person name="Pearson M."/>
            <person name="Priest M."/>
            <person name="Roberts A."/>
            <person name="Saif S."/>
            <person name="Shea T."/>
            <person name="Shenoy N."/>
            <person name="Sisk P."/>
            <person name="Stolte C."/>
            <person name="Sykes S."/>
            <person name="Wortman J."/>
            <person name="Nusbaum C."/>
            <person name="Birren B."/>
        </authorList>
    </citation>
    <scope>NUCLEOTIDE SEQUENCE [LARGE SCALE GENOMIC DNA]</scope>
    <source>
        <strain evidence="2 3">India VII</strain>
    </source>
</reference>
<dbReference type="PROSITE" id="PS50191">
    <property type="entry name" value="CRAL_TRIO"/>
    <property type="match status" value="1"/>
</dbReference>
<dbReference type="Proteomes" id="UP000053562">
    <property type="component" value="Unassembled WGS sequence"/>
</dbReference>
<dbReference type="PANTHER" id="PTHR46818:SF1">
    <property type="entry name" value="CHROMOSOME UNDETERMINED SCAFFOLD_125, WHOLE GENOME SHOTGUN SEQUENCE"/>
    <property type="match status" value="1"/>
</dbReference>
<name>A0A0J9SBT9_PLAVI</name>
<protein>
    <recommendedName>
        <fullName evidence="1">CRAL-TRIO domain-containing protein</fullName>
    </recommendedName>
</protein>
<feature type="domain" description="CRAL-TRIO" evidence="1">
    <location>
        <begin position="126"/>
        <end position="285"/>
    </location>
</feature>
<dbReference type="PANTHER" id="PTHR46818">
    <property type="entry name" value="DOMAIN-CONTAINING PROTEIN, PUTATIVE-RELATED"/>
    <property type="match status" value="1"/>
</dbReference>